<feature type="compositionally biased region" description="Low complexity" evidence="2">
    <location>
        <begin position="527"/>
        <end position="539"/>
    </location>
</feature>
<dbReference type="EMBL" id="KQ087200">
    <property type="protein sequence ID" value="KLT42886.1"/>
    <property type="molecule type" value="Genomic_DNA"/>
</dbReference>
<organism evidence="3 4">
    <name type="scientific">Cutaneotrichosporon oleaginosum</name>
    <dbReference type="NCBI Taxonomy" id="879819"/>
    <lineage>
        <taxon>Eukaryota</taxon>
        <taxon>Fungi</taxon>
        <taxon>Dikarya</taxon>
        <taxon>Basidiomycota</taxon>
        <taxon>Agaricomycotina</taxon>
        <taxon>Tremellomycetes</taxon>
        <taxon>Trichosporonales</taxon>
        <taxon>Trichosporonaceae</taxon>
        <taxon>Cutaneotrichosporon</taxon>
    </lineage>
</organism>
<dbReference type="GeneID" id="28987223"/>
<evidence type="ECO:0000313" key="4">
    <source>
        <dbReference type="Proteomes" id="UP000053611"/>
    </source>
</evidence>
<protein>
    <recommendedName>
        <fullName evidence="5">F-box domain-containing protein</fullName>
    </recommendedName>
</protein>
<dbReference type="Gene3D" id="3.80.10.10">
    <property type="entry name" value="Ribonuclease Inhibitor"/>
    <property type="match status" value="1"/>
</dbReference>
<name>A0A0J0XP01_9TREE</name>
<feature type="repeat" description="TPR" evidence="1">
    <location>
        <begin position="9"/>
        <end position="42"/>
    </location>
</feature>
<reference evidence="3 4" key="1">
    <citation type="submission" date="2015-03" db="EMBL/GenBank/DDBJ databases">
        <title>Genomics and transcriptomics of the oil-accumulating basidiomycete yeast T. oleaginosus allow insights into substrate utilization and the diverse evolutionary trajectories of mating systems in fungi.</title>
        <authorList>
            <consortium name="DOE Joint Genome Institute"/>
            <person name="Kourist R."/>
            <person name="Kracht O."/>
            <person name="Bracharz F."/>
            <person name="Lipzen A."/>
            <person name="Nolan M."/>
            <person name="Ohm R."/>
            <person name="Grigoriev I."/>
            <person name="Sun S."/>
            <person name="Heitman J."/>
            <person name="Bruck T."/>
            <person name="Nowrousian M."/>
        </authorList>
    </citation>
    <scope>NUCLEOTIDE SEQUENCE [LARGE SCALE GENOMIC DNA]</scope>
    <source>
        <strain evidence="3 4">IBC0246</strain>
    </source>
</reference>
<sequence length="654" mass="70681">MASGDAPQAQRLYRAGMEAYGRKAYEEALSAFDRAIALGDRSWKVQDAKAAAMNKMGGAWRNSAFELSSSLCKKYGDKSARPWYRVASILLDLDLLDAAERSITRGLALAAPDARPPLQDLRAAVRRKRALVAARRDACAVQAAAARKAAMCFTHLLSPDILYLVARSGGADAPLRLAGVCRDWRAAMLAHTSLWRDLRLARRRPAAKAALWMQRAGGRLRRVEITRAVPDADAAAVAAELAPALAHVESITFADLSDPAAGKYAAAWRGQCRALRELRVRAHTMAARLSMFTLLHPDCGTLERVEMTGPHPGALTAHPFGIGPPFPLAPAHLASLRHLVIGQGTLTAQQPWVLALAAAAPRLEHLEVRCTTQCTPADADADDPDPLTLEHLTHLDVCDRLALHQPGETLLTPNLASYSAWNWHARSAPGPPLPVLDVLRSLPRTLTTLDIGRCALDQAALLALLPDFTALRFLNLSFCGVDNTLLEALVTGLLPTLMALSLAGHDSLSAGPLRRLVFSRLGIEPAPARPAARPKSAFAPKRRAPQPKPEPQAQPEPARPRTPITWICVDQCNAMAVDILDALRAHVPFISNHNGALVEDRVRGRGAYAWDVGGADAEAGDCAPAGCHLRKRRRDDGSWYVHHDSTCKAARAER</sequence>
<evidence type="ECO:0008006" key="5">
    <source>
        <dbReference type="Google" id="ProtNLM"/>
    </source>
</evidence>
<accession>A0A0J0XP01</accession>
<dbReference type="InterPro" id="IPR019734">
    <property type="entry name" value="TPR_rpt"/>
</dbReference>
<dbReference type="SUPFAM" id="SSF48452">
    <property type="entry name" value="TPR-like"/>
    <property type="match status" value="1"/>
</dbReference>
<dbReference type="SUPFAM" id="SSF52047">
    <property type="entry name" value="RNI-like"/>
    <property type="match status" value="1"/>
</dbReference>
<evidence type="ECO:0000313" key="3">
    <source>
        <dbReference type="EMBL" id="KLT42886.1"/>
    </source>
</evidence>
<dbReference type="STRING" id="879819.A0A0J0XP01"/>
<gene>
    <name evidence="3" type="ORF">CC85DRAFT_327766</name>
</gene>
<evidence type="ECO:0000256" key="1">
    <source>
        <dbReference type="PROSITE-ProRule" id="PRU00339"/>
    </source>
</evidence>
<keyword evidence="1" id="KW-0802">TPR repeat</keyword>
<dbReference type="InterPro" id="IPR011990">
    <property type="entry name" value="TPR-like_helical_dom_sf"/>
</dbReference>
<dbReference type="Proteomes" id="UP000053611">
    <property type="component" value="Unassembled WGS sequence"/>
</dbReference>
<proteinExistence type="predicted"/>
<dbReference type="InterPro" id="IPR032675">
    <property type="entry name" value="LRR_dom_sf"/>
</dbReference>
<keyword evidence="4" id="KW-1185">Reference proteome</keyword>
<dbReference type="AlphaFoldDB" id="A0A0J0XP01"/>
<dbReference type="RefSeq" id="XP_018279377.1">
    <property type="nucleotide sequence ID" value="XM_018426620.1"/>
</dbReference>
<dbReference type="OrthoDB" id="2423701at2759"/>
<dbReference type="Gene3D" id="1.25.40.10">
    <property type="entry name" value="Tetratricopeptide repeat domain"/>
    <property type="match status" value="1"/>
</dbReference>
<feature type="region of interest" description="Disordered" evidence="2">
    <location>
        <begin position="527"/>
        <end position="560"/>
    </location>
</feature>
<evidence type="ECO:0000256" key="2">
    <source>
        <dbReference type="SAM" id="MobiDB-lite"/>
    </source>
</evidence>
<dbReference type="PROSITE" id="PS50005">
    <property type="entry name" value="TPR"/>
    <property type="match status" value="1"/>
</dbReference>